<name>A0A4Z2I7M9_9TELE</name>
<organism evidence="1 2">
    <name type="scientific">Liparis tanakae</name>
    <name type="common">Tanaka's snailfish</name>
    <dbReference type="NCBI Taxonomy" id="230148"/>
    <lineage>
        <taxon>Eukaryota</taxon>
        <taxon>Metazoa</taxon>
        <taxon>Chordata</taxon>
        <taxon>Craniata</taxon>
        <taxon>Vertebrata</taxon>
        <taxon>Euteleostomi</taxon>
        <taxon>Actinopterygii</taxon>
        <taxon>Neopterygii</taxon>
        <taxon>Teleostei</taxon>
        <taxon>Neoteleostei</taxon>
        <taxon>Acanthomorphata</taxon>
        <taxon>Eupercaria</taxon>
        <taxon>Perciformes</taxon>
        <taxon>Cottioidei</taxon>
        <taxon>Cottales</taxon>
        <taxon>Liparidae</taxon>
        <taxon>Liparis</taxon>
    </lineage>
</organism>
<dbReference type="AlphaFoldDB" id="A0A4Z2I7M9"/>
<keyword evidence="2" id="KW-1185">Reference proteome</keyword>
<reference evidence="1 2" key="1">
    <citation type="submission" date="2019-03" db="EMBL/GenBank/DDBJ databases">
        <title>First draft genome of Liparis tanakae, snailfish: a comprehensive survey of snailfish specific genes.</title>
        <authorList>
            <person name="Kim W."/>
            <person name="Song I."/>
            <person name="Jeong J.-H."/>
            <person name="Kim D."/>
            <person name="Kim S."/>
            <person name="Ryu S."/>
            <person name="Song J.Y."/>
            <person name="Lee S.K."/>
        </authorList>
    </citation>
    <scope>NUCLEOTIDE SEQUENCE [LARGE SCALE GENOMIC DNA]</scope>
    <source>
        <tissue evidence="1">Muscle</tissue>
    </source>
</reference>
<proteinExistence type="predicted"/>
<dbReference type="Proteomes" id="UP000314294">
    <property type="component" value="Unassembled WGS sequence"/>
</dbReference>
<dbReference type="EMBL" id="SRLO01000118">
    <property type="protein sequence ID" value="TNN74056.1"/>
    <property type="molecule type" value="Genomic_DNA"/>
</dbReference>
<sequence>MTCLLKNQGLDQGDTPTFDDEVGGLGDVGGVDQVVVGVLVFAVAVLQSFNKLHQSLHRDLNTGPEVVQGDGYYRWDLQK</sequence>
<gene>
    <name evidence="1" type="ORF">EYF80_015697</name>
</gene>
<comment type="caution">
    <text evidence="1">The sequence shown here is derived from an EMBL/GenBank/DDBJ whole genome shotgun (WGS) entry which is preliminary data.</text>
</comment>
<evidence type="ECO:0000313" key="1">
    <source>
        <dbReference type="EMBL" id="TNN74056.1"/>
    </source>
</evidence>
<accession>A0A4Z2I7M9</accession>
<protein>
    <submittedName>
        <fullName evidence="1">Uncharacterized protein</fullName>
    </submittedName>
</protein>
<evidence type="ECO:0000313" key="2">
    <source>
        <dbReference type="Proteomes" id="UP000314294"/>
    </source>
</evidence>